<proteinExistence type="predicted"/>
<dbReference type="InterPro" id="IPR043605">
    <property type="entry name" value="DUF883_C"/>
</dbReference>
<name>A0A6C0U398_9GAMM</name>
<dbReference type="Pfam" id="PF19029">
    <property type="entry name" value="DUF883_C"/>
    <property type="match status" value="1"/>
</dbReference>
<dbReference type="AlphaFoldDB" id="A0A6C0U398"/>
<feature type="region of interest" description="Disordered" evidence="1">
    <location>
        <begin position="1"/>
        <end position="20"/>
    </location>
</feature>
<evidence type="ECO:0000256" key="1">
    <source>
        <dbReference type="SAM" id="MobiDB-lite"/>
    </source>
</evidence>
<dbReference type="RefSeq" id="WP_163496074.1">
    <property type="nucleotide sequence ID" value="NZ_CP048711.1"/>
</dbReference>
<sequence length="104" mass="11057">MTAADIDTAGKTGKAEKQQEFDSGKEAVLAAYNNLMEAQTHFRQAAEAAGLDLKHDAAEQLLKGKGKAEELGQQASQYVHEKPLASLGMAFVAGLLIAQLTSRN</sequence>
<keyword evidence="4" id="KW-1185">Reference proteome</keyword>
<dbReference type="EMBL" id="CP048711">
    <property type="protein sequence ID" value="QIB66640.1"/>
    <property type="molecule type" value="Genomic_DNA"/>
</dbReference>
<evidence type="ECO:0000259" key="2">
    <source>
        <dbReference type="Pfam" id="PF19029"/>
    </source>
</evidence>
<reference evidence="3 4" key="1">
    <citation type="submission" date="2020-02" db="EMBL/GenBank/DDBJ databases">
        <title>Genome sequencing for Kineobactrum sp. M2.</title>
        <authorList>
            <person name="Park S.-J."/>
        </authorList>
    </citation>
    <scope>NUCLEOTIDE SEQUENCE [LARGE SCALE GENOMIC DNA]</scope>
    <source>
        <strain evidence="3 4">M2</strain>
    </source>
</reference>
<accession>A0A6C0U398</accession>
<evidence type="ECO:0000313" key="4">
    <source>
        <dbReference type="Proteomes" id="UP000477680"/>
    </source>
</evidence>
<gene>
    <name evidence="3" type="ORF">G3T16_15825</name>
</gene>
<dbReference type="Proteomes" id="UP000477680">
    <property type="component" value="Chromosome"/>
</dbReference>
<feature type="domain" description="DUF883" evidence="2">
    <location>
        <begin position="75"/>
        <end position="103"/>
    </location>
</feature>
<organism evidence="3 4">
    <name type="scientific">Kineobactrum salinum</name>
    <dbReference type="NCBI Taxonomy" id="2708301"/>
    <lineage>
        <taxon>Bacteria</taxon>
        <taxon>Pseudomonadati</taxon>
        <taxon>Pseudomonadota</taxon>
        <taxon>Gammaproteobacteria</taxon>
        <taxon>Cellvibrionales</taxon>
        <taxon>Halieaceae</taxon>
        <taxon>Kineobactrum</taxon>
    </lineage>
</organism>
<protein>
    <recommendedName>
        <fullName evidence="2">DUF883 domain-containing protein</fullName>
    </recommendedName>
</protein>
<dbReference type="KEGG" id="kim:G3T16_15825"/>
<evidence type="ECO:0000313" key="3">
    <source>
        <dbReference type="EMBL" id="QIB66640.1"/>
    </source>
</evidence>